<dbReference type="Proteomes" id="UP000677228">
    <property type="component" value="Unassembled WGS sequence"/>
</dbReference>
<sequence>MLGSIFRLKAVHFDEREHIWVVQLILCSENDYDLKGMLDYMKTKIPLNTNLLSLGHLLRKMNKTEKAEKYILQALDSLDAGDSHMCECYHELGKNAKAKDDHSIALLYHQKELSLKFQLNTTGNVDIGKTYGCIGNVYYAKRNFKVAMEYYSKALNQFLETVGHYHMYTAMLITILATLLECSGNLFHR</sequence>
<organism evidence="3 5">
    <name type="scientific">Didymodactylos carnosus</name>
    <dbReference type="NCBI Taxonomy" id="1234261"/>
    <lineage>
        <taxon>Eukaryota</taxon>
        <taxon>Metazoa</taxon>
        <taxon>Spiralia</taxon>
        <taxon>Gnathifera</taxon>
        <taxon>Rotifera</taxon>
        <taxon>Eurotatoria</taxon>
        <taxon>Bdelloidea</taxon>
        <taxon>Philodinida</taxon>
        <taxon>Philodinidae</taxon>
        <taxon>Didymodactylos</taxon>
    </lineage>
</organism>
<dbReference type="AlphaFoldDB" id="A0A8S2CYA8"/>
<dbReference type="PROSITE" id="PS50005">
    <property type="entry name" value="TPR"/>
    <property type="match status" value="1"/>
</dbReference>
<dbReference type="Proteomes" id="UP000682733">
    <property type="component" value="Unassembled WGS sequence"/>
</dbReference>
<comment type="caution">
    <text evidence="3">The sequence shown here is derived from an EMBL/GenBank/DDBJ whole genome shotgun (WGS) entry which is preliminary data.</text>
</comment>
<reference evidence="3" key="1">
    <citation type="submission" date="2021-02" db="EMBL/GenBank/DDBJ databases">
        <authorList>
            <person name="Nowell W R."/>
        </authorList>
    </citation>
    <scope>NUCLEOTIDE SEQUENCE</scope>
</reference>
<accession>A0A8S2CYA8</accession>
<dbReference type="InterPro" id="IPR011990">
    <property type="entry name" value="TPR-like_helical_dom_sf"/>
</dbReference>
<evidence type="ECO:0000313" key="3">
    <source>
        <dbReference type="EMBL" id="CAF0832276.1"/>
    </source>
</evidence>
<proteinExistence type="predicted"/>
<dbReference type="EMBL" id="CAJNOK010001837">
    <property type="protein sequence ID" value="CAF0832276.1"/>
    <property type="molecule type" value="Genomic_DNA"/>
</dbReference>
<dbReference type="SUPFAM" id="SSF48452">
    <property type="entry name" value="TPR-like"/>
    <property type="match status" value="1"/>
</dbReference>
<keyword evidence="2" id="KW-0472">Membrane</keyword>
<evidence type="ECO:0000256" key="1">
    <source>
        <dbReference type="PROSITE-ProRule" id="PRU00339"/>
    </source>
</evidence>
<keyword evidence="2" id="KW-1133">Transmembrane helix</keyword>
<feature type="repeat" description="TPR" evidence="1">
    <location>
        <begin position="128"/>
        <end position="161"/>
    </location>
</feature>
<name>A0A8S2CYA8_9BILA</name>
<dbReference type="InterPro" id="IPR019734">
    <property type="entry name" value="TPR_rpt"/>
</dbReference>
<evidence type="ECO:0000313" key="4">
    <source>
        <dbReference type="EMBL" id="CAF3616846.1"/>
    </source>
</evidence>
<evidence type="ECO:0000313" key="5">
    <source>
        <dbReference type="Proteomes" id="UP000677228"/>
    </source>
</evidence>
<dbReference type="Gene3D" id="1.25.40.10">
    <property type="entry name" value="Tetratricopeptide repeat domain"/>
    <property type="match status" value="1"/>
</dbReference>
<protein>
    <submittedName>
        <fullName evidence="3">Uncharacterized protein</fullName>
    </submittedName>
</protein>
<keyword evidence="1" id="KW-0802">TPR repeat</keyword>
<gene>
    <name evidence="3" type="ORF">OVA965_LOCUS6205</name>
    <name evidence="4" type="ORF">TMI583_LOCUS6201</name>
</gene>
<keyword evidence="2" id="KW-0812">Transmembrane</keyword>
<evidence type="ECO:0000256" key="2">
    <source>
        <dbReference type="SAM" id="Phobius"/>
    </source>
</evidence>
<feature type="transmembrane region" description="Helical" evidence="2">
    <location>
        <begin position="165"/>
        <end position="187"/>
    </location>
</feature>
<dbReference type="EMBL" id="CAJOBA010001837">
    <property type="protein sequence ID" value="CAF3616846.1"/>
    <property type="molecule type" value="Genomic_DNA"/>
</dbReference>
<dbReference type="Pfam" id="PF13181">
    <property type="entry name" value="TPR_8"/>
    <property type="match status" value="2"/>
</dbReference>